<organism evidence="2 3">
    <name type="scientific">Clytia hemisphaerica</name>
    <dbReference type="NCBI Taxonomy" id="252671"/>
    <lineage>
        <taxon>Eukaryota</taxon>
        <taxon>Metazoa</taxon>
        <taxon>Cnidaria</taxon>
        <taxon>Hydrozoa</taxon>
        <taxon>Hydroidolina</taxon>
        <taxon>Leptothecata</taxon>
        <taxon>Obeliida</taxon>
        <taxon>Clytiidae</taxon>
        <taxon>Clytia</taxon>
    </lineage>
</organism>
<reference evidence="2" key="1">
    <citation type="submission" date="2021-01" db="UniProtKB">
        <authorList>
            <consortium name="EnsemblMetazoa"/>
        </authorList>
    </citation>
    <scope>IDENTIFICATION</scope>
</reference>
<dbReference type="Proteomes" id="UP000594262">
    <property type="component" value="Unplaced"/>
</dbReference>
<protein>
    <recommendedName>
        <fullName evidence="4">Cnidarian restricted protein</fullName>
    </recommendedName>
</protein>
<accession>A0A7M6DN46</accession>
<evidence type="ECO:0000313" key="2">
    <source>
        <dbReference type="EnsemblMetazoa" id="CLYHEMP017341.1"/>
    </source>
</evidence>
<evidence type="ECO:0000313" key="3">
    <source>
        <dbReference type="Proteomes" id="UP000594262"/>
    </source>
</evidence>
<keyword evidence="1" id="KW-0732">Signal</keyword>
<feature type="chain" id="PRO_5029566177" description="Cnidarian restricted protein" evidence="1">
    <location>
        <begin position="17"/>
        <end position="183"/>
    </location>
</feature>
<dbReference type="AlphaFoldDB" id="A0A7M6DN46"/>
<keyword evidence="3" id="KW-1185">Reference proteome</keyword>
<proteinExistence type="predicted"/>
<feature type="signal peptide" evidence="1">
    <location>
        <begin position="1"/>
        <end position="16"/>
    </location>
</feature>
<evidence type="ECO:0008006" key="4">
    <source>
        <dbReference type="Google" id="ProtNLM"/>
    </source>
</evidence>
<dbReference type="EnsemblMetazoa" id="CLYHEMT017341.1">
    <property type="protein sequence ID" value="CLYHEMP017341.1"/>
    <property type="gene ID" value="CLYHEMG017341"/>
</dbReference>
<name>A0A7M6DN46_9CNID</name>
<evidence type="ECO:0000256" key="1">
    <source>
        <dbReference type="SAM" id="SignalP"/>
    </source>
</evidence>
<sequence>MFLNFMLILFLSFSKYLPNHEMSATSFRENEDKENYRENNVFDEDDSIKNPTLTLLDNIGDLGHQTKKLNKNQDENDIDMQTLKLSEDNSIVGSENGYSLDESKVQHLESMKDEDSDEEEYERLDEDWIQKEAADGQRRRRRRTRTVRLPAPCVESDGQVCRWLLVDGELKYVCERVTTTTCN</sequence>